<keyword evidence="1" id="KW-0808">Transferase</keyword>
<dbReference type="AlphaFoldDB" id="A0A1M6G3K0"/>
<dbReference type="Gene3D" id="3.40.50.10240">
    <property type="entry name" value="Thiamin pyrophosphokinase, catalytic domain"/>
    <property type="match status" value="1"/>
</dbReference>
<keyword evidence="3 7" id="KW-0418">Kinase</keyword>
<accession>A0A1M6G3K0</accession>
<feature type="domain" description="Thiamin pyrophosphokinase thiamin-binding" evidence="6">
    <location>
        <begin position="145"/>
        <end position="204"/>
    </location>
</feature>
<dbReference type="InterPro" id="IPR036759">
    <property type="entry name" value="TPK_catalytic_sf"/>
</dbReference>
<evidence type="ECO:0000256" key="3">
    <source>
        <dbReference type="ARBA" id="ARBA00022777"/>
    </source>
</evidence>
<dbReference type="SMART" id="SM00983">
    <property type="entry name" value="TPK_B1_binding"/>
    <property type="match status" value="1"/>
</dbReference>
<dbReference type="SUPFAM" id="SSF63999">
    <property type="entry name" value="Thiamin pyrophosphokinase, catalytic domain"/>
    <property type="match status" value="1"/>
</dbReference>
<dbReference type="PANTHER" id="PTHR41299:SF1">
    <property type="entry name" value="THIAMINE PYROPHOSPHOKINASE"/>
    <property type="match status" value="1"/>
</dbReference>
<dbReference type="Proteomes" id="UP000184442">
    <property type="component" value="Unassembled WGS sequence"/>
</dbReference>
<dbReference type="GO" id="GO:0030975">
    <property type="term" value="F:thiamine binding"/>
    <property type="evidence" value="ECO:0007669"/>
    <property type="project" value="InterPro"/>
</dbReference>
<dbReference type="GO" id="GO:0004788">
    <property type="term" value="F:thiamine diphosphokinase activity"/>
    <property type="evidence" value="ECO:0007669"/>
    <property type="project" value="UniProtKB-UniRule"/>
</dbReference>
<dbReference type="EC" id="2.7.6.2" evidence="5"/>
<dbReference type="OrthoDB" id="9804377at2"/>
<protein>
    <recommendedName>
        <fullName evidence="5">Thiamine diphosphokinase</fullName>
        <ecNumber evidence="5">2.7.6.2</ecNumber>
    </recommendedName>
</protein>
<dbReference type="InterPro" id="IPR006282">
    <property type="entry name" value="Thi_PPkinase"/>
</dbReference>
<evidence type="ECO:0000313" key="8">
    <source>
        <dbReference type="Proteomes" id="UP000184442"/>
    </source>
</evidence>
<dbReference type="GO" id="GO:0009229">
    <property type="term" value="P:thiamine diphosphate biosynthetic process"/>
    <property type="evidence" value="ECO:0007669"/>
    <property type="project" value="InterPro"/>
</dbReference>
<evidence type="ECO:0000259" key="6">
    <source>
        <dbReference type="SMART" id="SM00983"/>
    </source>
</evidence>
<keyword evidence="4" id="KW-0067">ATP-binding</keyword>
<dbReference type="CDD" id="cd07995">
    <property type="entry name" value="TPK"/>
    <property type="match status" value="1"/>
</dbReference>
<evidence type="ECO:0000256" key="4">
    <source>
        <dbReference type="ARBA" id="ARBA00022840"/>
    </source>
</evidence>
<dbReference type="Pfam" id="PF04265">
    <property type="entry name" value="TPK_B1_binding"/>
    <property type="match status" value="1"/>
</dbReference>
<dbReference type="RefSeq" id="WP_073026253.1">
    <property type="nucleotide sequence ID" value="NZ_FQZS01000014.1"/>
</dbReference>
<gene>
    <name evidence="7" type="ORF">SAMN02745176_02206</name>
</gene>
<dbReference type="EMBL" id="FQZS01000014">
    <property type="protein sequence ID" value="SHJ04529.1"/>
    <property type="molecule type" value="Genomic_DNA"/>
</dbReference>
<evidence type="ECO:0000256" key="1">
    <source>
        <dbReference type="ARBA" id="ARBA00022679"/>
    </source>
</evidence>
<proteinExistence type="predicted"/>
<sequence>MKTVIICNGEITDYSYSTKVIQSADYVICADGGTRHTYAMGIDPDIIIGDFDSSSSEYLEYYKNKGIKVEKHPIEKDKTDSHICILKALDFSDEIVILGATGNRLDHTLANISLLKIGIDRGVKMYIADKQNEIFLIDREITISGKPGEYFSVIPFTPRVEGICINGAKYELNDAVMEFGDPYGTSNEFKEKKVHISIKSGYLLVIKSRD</sequence>
<dbReference type="InterPro" id="IPR053149">
    <property type="entry name" value="TPK"/>
</dbReference>
<evidence type="ECO:0000256" key="5">
    <source>
        <dbReference type="NCBIfam" id="TIGR01378"/>
    </source>
</evidence>
<dbReference type="GO" id="GO:0005524">
    <property type="term" value="F:ATP binding"/>
    <property type="evidence" value="ECO:0007669"/>
    <property type="project" value="UniProtKB-KW"/>
</dbReference>
<keyword evidence="2" id="KW-0547">Nucleotide-binding</keyword>
<evidence type="ECO:0000256" key="2">
    <source>
        <dbReference type="ARBA" id="ARBA00022741"/>
    </source>
</evidence>
<dbReference type="InterPro" id="IPR036371">
    <property type="entry name" value="TPK_B1-bd_sf"/>
</dbReference>
<dbReference type="GO" id="GO:0006772">
    <property type="term" value="P:thiamine metabolic process"/>
    <property type="evidence" value="ECO:0007669"/>
    <property type="project" value="UniProtKB-UniRule"/>
</dbReference>
<organism evidence="7 8">
    <name type="scientific">Lutispora thermophila DSM 19022</name>
    <dbReference type="NCBI Taxonomy" id="1122184"/>
    <lineage>
        <taxon>Bacteria</taxon>
        <taxon>Bacillati</taxon>
        <taxon>Bacillota</taxon>
        <taxon>Clostridia</taxon>
        <taxon>Lutisporales</taxon>
        <taxon>Lutisporaceae</taxon>
        <taxon>Lutispora</taxon>
    </lineage>
</organism>
<dbReference type="Pfam" id="PF04263">
    <property type="entry name" value="TPK_catalytic"/>
    <property type="match status" value="1"/>
</dbReference>
<name>A0A1M6G3K0_9FIRM</name>
<dbReference type="PANTHER" id="PTHR41299">
    <property type="entry name" value="THIAMINE PYROPHOSPHOKINASE"/>
    <property type="match status" value="1"/>
</dbReference>
<dbReference type="InterPro" id="IPR007373">
    <property type="entry name" value="Thiamin_PyroPKinase_B1-bd"/>
</dbReference>
<dbReference type="STRING" id="1122184.SAMN02745176_02206"/>
<dbReference type="NCBIfam" id="TIGR01378">
    <property type="entry name" value="thi_PPkinase"/>
    <property type="match status" value="1"/>
</dbReference>
<dbReference type="GO" id="GO:0016301">
    <property type="term" value="F:kinase activity"/>
    <property type="evidence" value="ECO:0007669"/>
    <property type="project" value="UniProtKB-KW"/>
</dbReference>
<dbReference type="SUPFAM" id="SSF63862">
    <property type="entry name" value="Thiamin pyrophosphokinase, substrate-binding domain"/>
    <property type="match status" value="1"/>
</dbReference>
<evidence type="ECO:0000313" key="7">
    <source>
        <dbReference type="EMBL" id="SHJ04529.1"/>
    </source>
</evidence>
<reference evidence="7 8" key="1">
    <citation type="submission" date="2016-11" db="EMBL/GenBank/DDBJ databases">
        <authorList>
            <person name="Jaros S."/>
            <person name="Januszkiewicz K."/>
            <person name="Wedrychowicz H."/>
        </authorList>
    </citation>
    <scope>NUCLEOTIDE SEQUENCE [LARGE SCALE GENOMIC DNA]</scope>
    <source>
        <strain evidence="7 8">DSM 19022</strain>
    </source>
</reference>
<dbReference type="InterPro" id="IPR007371">
    <property type="entry name" value="TPK_catalytic"/>
</dbReference>
<keyword evidence="8" id="KW-1185">Reference proteome</keyword>